<dbReference type="GO" id="GO:0000287">
    <property type="term" value="F:magnesium ion binding"/>
    <property type="evidence" value="ECO:0007669"/>
    <property type="project" value="UniProtKB-ARBA"/>
</dbReference>
<dbReference type="InterPro" id="IPR006380">
    <property type="entry name" value="SPP-like_dom"/>
</dbReference>
<keyword evidence="1 3" id="KW-0378">Hydrolase</keyword>
<dbReference type="InterPro" id="IPR036412">
    <property type="entry name" value="HAD-like_sf"/>
</dbReference>
<dbReference type="SFLD" id="SFLDS00003">
    <property type="entry name" value="Haloacid_Dehalogenase"/>
    <property type="match status" value="1"/>
</dbReference>
<dbReference type="NCBIfam" id="TIGR01484">
    <property type="entry name" value="HAD-SF-IIB"/>
    <property type="match status" value="1"/>
</dbReference>
<evidence type="ECO:0000256" key="1">
    <source>
        <dbReference type="ARBA" id="ARBA00022801"/>
    </source>
</evidence>
<dbReference type="EMBL" id="FMSV02000512">
    <property type="protein sequence ID" value="SEH06964.1"/>
    <property type="molecule type" value="Genomic_DNA"/>
</dbReference>
<dbReference type="OrthoDB" id="9815690at2"/>
<organism evidence="3 4">
    <name type="scientific">Candidatus Venteria ishoeyi</name>
    <dbReference type="NCBI Taxonomy" id="1899563"/>
    <lineage>
        <taxon>Bacteria</taxon>
        <taxon>Pseudomonadati</taxon>
        <taxon>Pseudomonadota</taxon>
        <taxon>Gammaproteobacteria</taxon>
        <taxon>Thiotrichales</taxon>
        <taxon>Thiotrichaceae</taxon>
        <taxon>Venteria</taxon>
    </lineage>
</organism>
<feature type="domain" description="Sucrose phosphatase-like" evidence="2">
    <location>
        <begin position="4"/>
        <end position="271"/>
    </location>
</feature>
<accession>A0A1H6FD53</accession>
<dbReference type="SFLD" id="SFLDG01141">
    <property type="entry name" value="C2.B.1:_Sucrose_Phosphatase_Li"/>
    <property type="match status" value="1"/>
</dbReference>
<dbReference type="Pfam" id="PF05116">
    <property type="entry name" value="S6PP"/>
    <property type="match status" value="1"/>
</dbReference>
<sequence>MPDKLLICTDLDRTLLPNGPQPESAMARQYFSALVERSEIMLAYVSGRHRKLVQEAINHYLLPKPDFVIGDVGTTIYHIGKSEDWHRQSAWEDSIASDWGGKSHADLKLMLNDMDGLRLQEPDKQNCLKLSYYVPLHGNHKALNALIEQRFSDAGVKAGLVWSEDELAGVGLLDILPARASKFYAIKALMKTHGFDERHTVFCGDSGNDIEVLVSPIPAVLVANSQPDVRERALRLSRAKDLSEQLYIAKGDFAGMNGNYSAGMLEGIAHYYPPTRQWMGLDSGDK</sequence>
<dbReference type="EC" id="3.1.3.79" evidence="3"/>
<dbReference type="InterPro" id="IPR006379">
    <property type="entry name" value="HAD-SF_hydro_IIB"/>
</dbReference>
<dbReference type="SFLD" id="SFLDG01140">
    <property type="entry name" value="C2.B:_Phosphomannomutase_and_P"/>
    <property type="match status" value="1"/>
</dbReference>
<reference evidence="3 4" key="1">
    <citation type="submission" date="2016-10" db="EMBL/GenBank/DDBJ databases">
        <authorList>
            <person name="de Groot N.N."/>
        </authorList>
    </citation>
    <scope>NUCLEOTIDE SEQUENCE [LARGE SCALE GENOMIC DNA]</scope>
    <source>
        <strain evidence="3">MBHS1</strain>
    </source>
</reference>
<dbReference type="PANTHER" id="PTHR46521">
    <property type="entry name" value="SUCROSE-PHOSPHATASE 2-RELATED"/>
    <property type="match status" value="1"/>
</dbReference>
<gene>
    <name evidence="3" type="primary">mfppA</name>
    <name evidence="3" type="ORF">MBHS_02830</name>
</gene>
<evidence type="ECO:0000259" key="2">
    <source>
        <dbReference type="Pfam" id="PF05116"/>
    </source>
</evidence>
<dbReference type="SUPFAM" id="SSF56784">
    <property type="entry name" value="HAD-like"/>
    <property type="match status" value="1"/>
</dbReference>
<dbReference type="Proteomes" id="UP000236724">
    <property type="component" value="Unassembled WGS sequence"/>
</dbReference>
<dbReference type="Gene3D" id="3.90.1070.10">
    <property type="match status" value="1"/>
</dbReference>
<dbReference type="InterPro" id="IPR023214">
    <property type="entry name" value="HAD_sf"/>
</dbReference>
<proteinExistence type="predicted"/>
<dbReference type="RefSeq" id="WP_103920686.1">
    <property type="nucleotide sequence ID" value="NZ_FMSV02000512.1"/>
</dbReference>
<name>A0A1H6FD53_9GAMM</name>
<dbReference type="GO" id="GO:0016791">
    <property type="term" value="F:phosphatase activity"/>
    <property type="evidence" value="ECO:0007669"/>
    <property type="project" value="UniProtKB-ARBA"/>
</dbReference>
<dbReference type="PANTHER" id="PTHR46521:SF4">
    <property type="entry name" value="SUCROSE-PHOSPHATASE 2-RELATED"/>
    <property type="match status" value="1"/>
</dbReference>
<keyword evidence="4" id="KW-1185">Reference proteome</keyword>
<dbReference type="AlphaFoldDB" id="A0A1H6FD53"/>
<evidence type="ECO:0000313" key="4">
    <source>
        <dbReference type="Proteomes" id="UP000236724"/>
    </source>
</evidence>
<protein>
    <submittedName>
        <fullName evidence="3">Mannosylfructose-phosphate phosphatase</fullName>
        <ecNumber evidence="3">3.1.3.79</ecNumber>
    </submittedName>
</protein>
<evidence type="ECO:0000313" key="3">
    <source>
        <dbReference type="EMBL" id="SEH06964.1"/>
    </source>
</evidence>
<dbReference type="Gene3D" id="3.40.50.1000">
    <property type="entry name" value="HAD superfamily/HAD-like"/>
    <property type="match status" value="1"/>
</dbReference>
<dbReference type="InterPro" id="IPR051518">
    <property type="entry name" value="Sucrose_Phosphatase"/>
</dbReference>